<gene>
    <name evidence="2" type="ORF">DHEL01_v204659</name>
</gene>
<evidence type="ECO:0000256" key="1">
    <source>
        <dbReference type="SAM" id="MobiDB-lite"/>
    </source>
</evidence>
<dbReference type="Proteomes" id="UP000094444">
    <property type="component" value="Unassembled WGS sequence"/>
</dbReference>
<protein>
    <submittedName>
        <fullName evidence="2">Uncharacterized protein</fullName>
    </submittedName>
</protein>
<name>A0A2P5I376_DIAHE</name>
<dbReference type="STRING" id="158607.A0A2P5I376"/>
<dbReference type="InParanoid" id="A0A2P5I376"/>
<organism evidence="2 3">
    <name type="scientific">Diaporthe helianthi</name>
    <dbReference type="NCBI Taxonomy" id="158607"/>
    <lineage>
        <taxon>Eukaryota</taxon>
        <taxon>Fungi</taxon>
        <taxon>Dikarya</taxon>
        <taxon>Ascomycota</taxon>
        <taxon>Pezizomycotina</taxon>
        <taxon>Sordariomycetes</taxon>
        <taxon>Sordariomycetidae</taxon>
        <taxon>Diaporthales</taxon>
        <taxon>Diaporthaceae</taxon>
        <taxon>Diaporthe</taxon>
    </lineage>
</organism>
<dbReference type="PANTHER" id="PTHR37540:SF5">
    <property type="entry name" value="TRANSCRIPTION FACTOR DOMAIN-CONTAINING PROTEIN"/>
    <property type="match status" value="1"/>
</dbReference>
<dbReference type="OrthoDB" id="4159781at2759"/>
<dbReference type="AlphaFoldDB" id="A0A2P5I376"/>
<accession>A0A2P5I376</accession>
<dbReference type="EMBL" id="MAVT02000317">
    <property type="protein sequence ID" value="POS76934.1"/>
    <property type="molecule type" value="Genomic_DNA"/>
</dbReference>
<feature type="region of interest" description="Disordered" evidence="1">
    <location>
        <begin position="70"/>
        <end position="91"/>
    </location>
</feature>
<proteinExistence type="predicted"/>
<dbReference type="PANTHER" id="PTHR37540">
    <property type="entry name" value="TRANSCRIPTION FACTOR (ACR-2), PUTATIVE-RELATED-RELATED"/>
    <property type="match status" value="1"/>
</dbReference>
<keyword evidence="3" id="KW-1185">Reference proteome</keyword>
<sequence>MEAPPNRRLLLFLNADSRNFTTQRRTRDKSLDSKVRRHVMVDIGKSRRKPSKSRQFDSILWSAVETSELVSSAPGDDDSTAASGDAEHSQVSVKDLVVPETAMQYSTSHSTKALTLHALYAFEKEWGEDMFSAYGLTLIMVAGRNAMRSPCSTDTFWFPFAFRKSAFLHHYQQTFTSPNILIPLYRKSARELQSMALERSLETIQCVEARISSPDASIATSDIVLHAVLAMICYNFTSLDFDQAMIHVKGLRMVIVARGGMSGIALEENQDLMLIISWVDITAALLHDTRPLFPLCASMANTRQFRECGLGTLPTPLISVLDDENRQNSTFMAVMSCFGDLNALAALFKSKLATRVQEISGNDPALRLVRLWLLILCSISEPNDDDLKTSMKMLASSDEIEAPRSVSWVEVMSDVRQMPWVNIFEPPCARLEQQLFP</sequence>
<comment type="caution">
    <text evidence="2">The sequence shown here is derived from an EMBL/GenBank/DDBJ whole genome shotgun (WGS) entry which is preliminary data.</text>
</comment>
<reference evidence="2" key="1">
    <citation type="submission" date="2017-09" db="EMBL/GenBank/DDBJ databases">
        <title>Polyketide synthases of a Diaporthe helianthi virulent isolate.</title>
        <authorList>
            <person name="Baroncelli R."/>
        </authorList>
    </citation>
    <scope>NUCLEOTIDE SEQUENCE [LARGE SCALE GENOMIC DNA]</scope>
    <source>
        <strain evidence="2">7/96</strain>
    </source>
</reference>
<evidence type="ECO:0000313" key="2">
    <source>
        <dbReference type="EMBL" id="POS76934.1"/>
    </source>
</evidence>
<evidence type="ECO:0000313" key="3">
    <source>
        <dbReference type="Proteomes" id="UP000094444"/>
    </source>
</evidence>